<proteinExistence type="predicted"/>
<dbReference type="PATRIC" id="fig|452.5.peg.1151"/>
<dbReference type="STRING" id="452.Lspi_1049"/>
<organism evidence="3 4">
    <name type="scientific">Legionella spiritensis</name>
    <dbReference type="NCBI Taxonomy" id="452"/>
    <lineage>
        <taxon>Bacteria</taxon>
        <taxon>Pseudomonadati</taxon>
        <taxon>Pseudomonadota</taxon>
        <taxon>Gammaproteobacteria</taxon>
        <taxon>Legionellales</taxon>
        <taxon>Legionellaceae</taxon>
        <taxon>Legionella</taxon>
    </lineage>
</organism>
<dbReference type="Proteomes" id="UP000054877">
    <property type="component" value="Unassembled WGS sequence"/>
</dbReference>
<sequence length="174" mass="19508">MTRITKMIFSILIPVLMTLALASCSSSADSELSRYINKIKSRKARPIEPLPSFKPLPKFAYPDIDTRRSPFKPKEIKASEDKYAPNTNRSKQPLENYPLDSLKFVGILKQGPTIWALVSEPGGEIARVKPGDYMGQNYGKVISITNQLLKLEETVQIAGKWKKRITTININAGE</sequence>
<feature type="signal peptide" evidence="2">
    <location>
        <begin position="1"/>
        <end position="28"/>
    </location>
</feature>
<protein>
    <submittedName>
        <fullName evidence="3">Type IV pilus biogenesis protein PilP</fullName>
    </submittedName>
</protein>
<dbReference type="Gene3D" id="2.30.30.830">
    <property type="match status" value="1"/>
</dbReference>
<feature type="chain" id="PRO_5006918335" evidence="2">
    <location>
        <begin position="29"/>
        <end position="174"/>
    </location>
</feature>
<feature type="region of interest" description="Disordered" evidence="1">
    <location>
        <begin position="65"/>
        <end position="92"/>
    </location>
</feature>
<evidence type="ECO:0000313" key="4">
    <source>
        <dbReference type="Proteomes" id="UP000054877"/>
    </source>
</evidence>
<gene>
    <name evidence="3" type="ORF">Lspi_1049</name>
</gene>
<name>A0A0W0Z6Y3_LEGSP</name>
<comment type="caution">
    <text evidence="3">The sequence shown here is derived from an EMBL/GenBank/DDBJ whole genome shotgun (WGS) entry which is preliminary data.</text>
</comment>
<dbReference type="PIRSF" id="PIRSF016481">
    <property type="entry name" value="Pilus_assembly_PilP"/>
    <property type="match status" value="1"/>
</dbReference>
<dbReference type="AlphaFoldDB" id="A0A0W0Z6Y3"/>
<dbReference type="OrthoDB" id="5296580at2"/>
<feature type="compositionally biased region" description="Basic and acidic residues" evidence="1">
    <location>
        <begin position="65"/>
        <end position="83"/>
    </location>
</feature>
<evidence type="ECO:0000256" key="2">
    <source>
        <dbReference type="SAM" id="SignalP"/>
    </source>
</evidence>
<dbReference type="EMBL" id="LNYX01000012">
    <property type="protein sequence ID" value="KTD64882.1"/>
    <property type="molecule type" value="Genomic_DNA"/>
</dbReference>
<evidence type="ECO:0000313" key="3">
    <source>
        <dbReference type="EMBL" id="KTD64882.1"/>
    </source>
</evidence>
<dbReference type="PROSITE" id="PS51257">
    <property type="entry name" value="PROKAR_LIPOPROTEIN"/>
    <property type="match status" value="1"/>
</dbReference>
<reference evidence="3 4" key="1">
    <citation type="submission" date="2015-11" db="EMBL/GenBank/DDBJ databases">
        <title>Genomic analysis of 38 Legionella species identifies large and diverse effector repertoires.</title>
        <authorList>
            <person name="Burstein D."/>
            <person name="Amaro F."/>
            <person name="Zusman T."/>
            <person name="Lifshitz Z."/>
            <person name="Cohen O."/>
            <person name="Gilbert J.A."/>
            <person name="Pupko T."/>
            <person name="Shuman H.A."/>
            <person name="Segal G."/>
        </authorList>
    </citation>
    <scope>NUCLEOTIDE SEQUENCE [LARGE SCALE GENOMIC DNA]</scope>
    <source>
        <strain evidence="3 4">Mt.St.Helens-9</strain>
    </source>
</reference>
<evidence type="ECO:0000256" key="1">
    <source>
        <dbReference type="SAM" id="MobiDB-lite"/>
    </source>
</evidence>
<dbReference type="Pfam" id="PF04351">
    <property type="entry name" value="PilP"/>
    <property type="match status" value="1"/>
</dbReference>
<keyword evidence="2" id="KW-0732">Signal</keyword>
<accession>A0A0W0Z6Y3</accession>
<keyword evidence="4" id="KW-1185">Reference proteome</keyword>
<dbReference type="InterPro" id="IPR007446">
    <property type="entry name" value="PilP"/>
</dbReference>